<dbReference type="EMBL" id="GBRH01203637">
    <property type="protein sequence ID" value="JAD94258.1"/>
    <property type="molecule type" value="Transcribed_RNA"/>
</dbReference>
<proteinExistence type="predicted"/>
<organism evidence="1">
    <name type="scientific">Arundo donax</name>
    <name type="common">Giant reed</name>
    <name type="synonym">Donax arundinaceus</name>
    <dbReference type="NCBI Taxonomy" id="35708"/>
    <lineage>
        <taxon>Eukaryota</taxon>
        <taxon>Viridiplantae</taxon>
        <taxon>Streptophyta</taxon>
        <taxon>Embryophyta</taxon>
        <taxon>Tracheophyta</taxon>
        <taxon>Spermatophyta</taxon>
        <taxon>Magnoliopsida</taxon>
        <taxon>Liliopsida</taxon>
        <taxon>Poales</taxon>
        <taxon>Poaceae</taxon>
        <taxon>PACMAD clade</taxon>
        <taxon>Arundinoideae</taxon>
        <taxon>Arundineae</taxon>
        <taxon>Arundo</taxon>
    </lineage>
</organism>
<name>A0A0A9E5F2_ARUDO</name>
<evidence type="ECO:0000313" key="1">
    <source>
        <dbReference type="EMBL" id="JAD94258.1"/>
    </source>
</evidence>
<dbReference type="AlphaFoldDB" id="A0A0A9E5F2"/>
<reference evidence="1" key="1">
    <citation type="submission" date="2014-09" db="EMBL/GenBank/DDBJ databases">
        <authorList>
            <person name="Magalhaes I.L.F."/>
            <person name="Oliveira U."/>
            <person name="Santos F.R."/>
            <person name="Vidigal T.H.D.A."/>
            <person name="Brescovit A.D."/>
            <person name="Santos A.J."/>
        </authorList>
    </citation>
    <scope>NUCLEOTIDE SEQUENCE</scope>
    <source>
        <tissue evidence="1">Shoot tissue taken approximately 20 cm above the soil surface</tissue>
    </source>
</reference>
<accession>A0A0A9E5F2</accession>
<reference evidence="1" key="2">
    <citation type="journal article" date="2015" name="Data Brief">
        <title>Shoot transcriptome of the giant reed, Arundo donax.</title>
        <authorList>
            <person name="Barrero R.A."/>
            <person name="Guerrero F.D."/>
            <person name="Moolhuijzen P."/>
            <person name="Goolsby J.A."/>
            <person name="Tidwell J."/>
            <person name="Bellgard S.E."/>
            <person name="Bellgard M.I."/>
        </authorList>
    </citation>
    <scope>NUCLEOTIDE SEQUENCE</scope>
    <source>
        <tissue evidence="1">Shoot tissue taken approximately 20 cm above the soil surface</tissue>
    </source>
</reference>
<protein>
    <submittedName>
        <fullName evidence="1">Uncharacterized protein</fullName>
    </submittedName>
</protein>
<sequence>MINFISNAIEQFSKPTTIAVLTKYVVHCSINYANINRNSSISPLLSLRVICTACQY</sequence>